<dbReference type="EMBL" id="CAJNJA010018782">
    <property type="protein sequence ID" value="CAE7431203.1"/>
    <property type="molecule type" value="Genomic_DNA"/>
</dbReference>
<evidence type="ECO:0000313" key="4">
    <source>
        <dbReference type="Proteomes" id="UP000601435"/>
    </source>
</evidence>
<dbReference type="OrthoDB" id="444499at2759"/>
<accession>A0A812RCG1</accession>
<feature type="compositionally biased region" description="Polar residues" evidence="2">
    <location>
        <begin position="65"/>
        <end position="83"/>
    </location>
</feature>
<evidence type="ECO:0000256" key="1">
    <source>
        <dbReference type="ARBA" id="ARBA00023125"/>
    </source>
</evidence>
<dbReference type="Proteomes" id="UP000601435">
    <property type="component" value="Unassembled WGS sequence"/>
</dbReference>
<dbReference type="AlphaFoldDB" id="A0A812RCG1"/>
<dbReference type="InterPro" id="IPR010998">
    <property type="entry name" value="Integrase_recombinase_N"/>
</dbReference>
<reference evidence="3" key="1">
    <citation type="submission" date="2021-02" db="EMBL/GenBank/DDBJ databases">
        <authorList>
            <person name="Dougan E. K."/>
            <person name="Rhodes N."/>
            <person name="Thang M."/>
            <person name="Chan C."/>
        </authorList>
    </citation>
    <scope>NUCLEOTIDE SEQUENCE</scope>
</reference>
<evidence type="ECO:0000256" key="2">
    <source>
        <dbReference type="SAM" id="MobiDB-lite"/>
    </source>
</evidence>
<name>A0A812RCG1_9DINO</name>
<keyword evidence="1" id="KW-0238">DNA-binding</keyword>
<gene>
    <name evidence="3" type="primary">METTL21B</name>
    <name evidence="3" type="ORF">SNEC2469_LOCUS11842</name>
</gene>
<feature type="non-terminal residue" evidence="3">
    <location>
        <position position="1"/>
    </location>
</feature>
<feature type="compositionally biased region" description="Low complexity" evidence="2">
    <location>
        <begin position="10"/>
        <end position="27"/>
    </location>
</feature>
<dbReference type="GO" id="GO:0003677">
    <property type="term" value="F:DNA binding"/>
    <property type="evidence" value="ECO:0007669"/>
    <property type="project" value="UniProtKB-KW"/>
</dbReference>
<feature type="region of interest" description="Disordered" evidence="2">
    <location>
        <begin position="1"/>
        <end position="119"/>
    </location>
</feature>
<organism evidence="3 4">
    <name type="scientific">Symbiodinium necroappetens</name>
    <dbReference type="NCBI Taxonomy" id="1628268"/>
    <lineage>
        <taxon>Eukaryota</taxon>
        <taxon>Sar</taxon>
        <taxon>Alveolata</taxon>
        <taxon>Dinophyceae</taxon>
        <taxon>Suessiales</taxon>
        <taxon>Symbiodiniaceae</taxon>
        <taxon>Symbiodinium</taxon>
    </lineage>
</organism>
<sequence>KNRGKKAKRSTSSSGSSPSSSTSSSKEIQQKKKVKKEERDDYVPAQSSRGGSHGGGWSWPHRSQGNRSWGSSWKPRQSYQQKPAWNRWSKDQDQTSKGPDPAVTWDKAEPDDETWEEEQRLQQALAKSAIDEAWTETRRVLSYREIPVAKRPPSFKEASAQIEAPQLEAMEARIRDAAKLPAPLLAQVAKLFCSIPQERLPPEMRWRQIQGAHFDASILDLNLELQYDWDLELPDPVHHQSLTFAHGTTWAGAYGVISESLLRPQAAKSDCYPSFGAFGRGSIEAYTEHTSAKALESAARKSKGQTVVLLCSAVGLTKYNQLYDEITPQNRLYAASKKKPSETPAEKPRKTLGPLQDAWSLIPKTAEDLSSPAVLSGSEYRDALQGCLMRATKRVKIQMPWETPIMQSIFGEPEMVPAVPFSSGEPSKPEESQGPGEAIEKLIIPRVPVVATSLAAIKNRPNVSFPKSEEALRLKGIALWCEIVWTDPHHFGITRHISLDESSNSEEKAEELSTCVEAVMGVKAPSTIHSRAMVIKRFLFWCAANNKSAWPMSESTVFEYVSHLKTIGAATAPSSFLQSTNFMIYTVEPEGAQAIVESYLILGVAKQAASKKRALKQAPALRVDMVLQLHAILRHQSLDTFDRLAAGLILMCVYGRCRCSDLRYVQELSLDVTGRHGFIVRTEFHKTANKEKRKLLPIVAPAFGVTDENWAQQFLLLREKSLGKFQPGPFLPAPLLEGKFSERHIDSDEFTSLLRHLLREFVGA</sequence>
<dbReference type="Gene3D" id="1.10.150.130">
    <property type="match status" value="1"/>
</dbReference>
<evidence type="ECO:0000313" key="3">
    <source>
        <dbReference type="EMBL" id="CAE7431203.1"/>
    </source>
</evidence>
<comment type="caution">
    <text evidence="3">The sequence shown here is derived from an EMBL/GenBank/DDBJ whole genome shotgun (WGS) entry which is preliminary data.</text>
</comment>
<keyword evidence="4" id="KW-1185">Reference proteome</keyword>
<protein>
    <submittedName>
        <fullName evidence="3">METTL21B protein</fullName>
    </submittedName>
</protein>
<proteinExistence type="predicted"/>
<dbReference type="SUPFAM" id="SSF47823">
    <property type="entry name" value="lambda integrase-like, N-terminal domain"/>
    <property type="match status" value="1"/>
</dbReference>